<evidence type="ECO:0000313" key="4">
    <source>
        <dbReference type="RefSeq" id="XP_010418950.1"/>
    </source>
</evidence>
<comment type="similarity">
    <text evidence="1">Belongs to the peptidase A1 family.</text>
</comment>
<name>A0ABM0T0J7_CAMSA</name>
<dbReference type="GeneID" id="104704591"/>
<dbReference type="Pfam" id="PF00026">
    <property type="entry name" value="Asp"/>
    <property type="match status" value="1"/>
</dbReference>
<proteinExistence type="inferred from homology"/>
<dbReference type="PANTHER" id="PTHR47966">
    <property type="entry name" value="BETA-SITE APP-CLEAVING ENZYME, ISOFORM A-RELATED"/>
    <property type="match status" value="1"/>
</dbReference>
<evidence type="ECO:0000256" key="1">
    <source>
        <dbReference type="ARBA" id="ARBA00007447"/>
    </source>
</evidence>
<keyword evidence="3" id="KW-1185">Reference proteome</keyword>
<evidence type="ECO:0000259" key="2">
    <source>
        <dbReference type="PROSITE" id="PS51767"/>
    </source>
</evidence>
<dbReference type="RefSeq" id="XP_010418950.1">
    <property type="nucleotide sequence ID" value="XM_010420648.1"/>
</dbReference>
<accession>A0ABM0T0J7</accession>
<dbReference type="InterPro" id="IPR001461">
    <property type="entry name" value="Aspartic_peptidase_A1"/>
</dbReference>
<dbReference type="PANTHER" id="PTHR47966:SF28">
    <property type="entry name" value="OS01G0290000 PROTEIN"/>
    <property type="match status" value="1"/>
</dbReference>
<reference evidence="3" key="1">
    <citation type="journal article" date="2014" name="Nat. Commun.">
        <title>The emerging biofuel crop Camelina sativa retains a highly undifferentiated hexaploid genome structure.</title>
        <authorList>
            <person name="Kagale S."/>
            <person name="Koh C."/>
            <person name="Nixon J."/>
            <person name="Bollina V."/>
            <person name="Clarke W.E."/>
            <person name="Tuteja R."/>
            <person name="Spillane C."/>
            <person name="Robinson S.J."/>
            <person name="Links M.G."/>
            <person name="Clarke C."/>
            <person name="Higgins E.E."/>
            <person name="Huebert T."/>
            <person name="Sharpe A.G."/>
            <person name="Parkin I.A."/>
        </authorList>
    </citation>
    <scope>NUCLEOTIDE SEQUENCE [LARGE SCALE GENOMIC DNA]</scope>
    <source>
        <strain evidence="3">cv. DH55</strain>
    </source>
</reference>
<evidence type="ECO:0000313" key="3">
    <source>
        <dbReference type="Proteomes" id="UP000694864"/>
    </source>
</evidence>
<gene>
    <name evidence="4" type="primary">LOC104704591</name>
</gene>
<dbReference type="InterPro" id="IPR021109">
    <property type="entry name" value="Peptidase_aspartic_dom_sf"/>
</dbReference>
<dbReference type="PROSITE" id="PS51767">
    <property type="entry name" value="PEPTIDASE_A1"/>
    <property type="match status" value="1"/>
</dbReference>
<dbReference type="Proteomes" id="UP000694864">
    <property type="component" value="Chromosome 7"/>
</dbReference>
<dbReference type="Gene3D" id="2.40.70.10">
    <property type="entry name" value="Acid Proteases"/>
    <property type="match status" value="2"/>
</dbReference>
<organism evidence="3 4">
    <name type="scientific">Camelina sativa</name>
    <name type="common">False flax</name>
    <name type="synonym">Myagrum sativum</name>
    <dbReference type="NCBI Taxonomy" id="90675"/>
    <lineage>
        <taxon>Eukaryota</taxon>
        <taxon>Viridiplantae</taxon>
        <taxon>Streptophyta</taxon>
        <taxon>Embryophyta</taxon>
        <taxon>Tracheophyta</taxon>
        <taxon>Spermatophyta</taxon>
        <taxon>Magnoliopsida</taxon>
        <taxon>eudicotyledons</taxon>
        <taxon>Gunneridae</taxon>
        <taxon>Pentapetalae</taxon>
        <taxon>rosids</taxon>
        <taxon>malvids</taxon>
        <taxon>Brassicales</taxon>
        <taxon>Brassicaceae</taxon>
        <taxon>Camelineae</taxon>
        <taxon>Camelina</taxon>
    </lineage>
</organism>
<dbReference type="SUPFAM" id="SSF50630">
    <property type="entry name" value="Acid proteases"/>
    <property type="match status" value="1"/>
</dbReference>
<reference evidence="4" key="2">
    <citation type="submission" date="2025-08" db="UniProtKB">
        <authorList>
            <consortium name="RefSeq"/>
        </authorList>
    </citation>
    <scope>IDENTIFICATION</scope>
    <source>
        <tissue evidence="4">Leaf</tissue>
    </source>
</reference>
<dbReference type="InterPro" id="IPR033121">
    <property type="entry name" value="PEPTIDASE_A1"/>
</dbReference>
<sequence length="105" mass="11552">MTVVWVQTKLKLNETKEKAFEYVNQLCESLPSPAGESIIDCKNIENMPNVTFTIGGYAEMCISGFSAYDLPPPTGPLWIIGDVFMGAYHTVFDSENLQIGIAEAT</sequence>
<feature type="domain" description="Peptidase A1" evidence="2">
    <location>
        <begin position="1"/>
        <end position="102"/>
    </location>
</feature>
<protein>
    <submittedName>
        <fullName evidence="4">Aspartic proteinase-like</fullName>
    </submittedName>
</protein>